<feature type="transmembrane region" description="Helical" evidence="2">
    <location>
        <begin position="157"/>
        <end position="180"/>
    </location>
</feature>
<dbReference type="EMBL" id="NBSK02000008">
    <property type="protein sequence ID" value="KAJ0192726.1"/>
    <property type="molecule type" value="Genomic_DNA"/>
</dbReference>
<dbReference type="Proteomes" id="UP000235145">
    <property type="component" value="Unassembled WGS sequence"/>
</dbReference>
<keyword evidence="2" id="KW-0472">Membrane</keyword>
<keyword evidence="4" id="KW-1185">Reference proteome</keyword>
<dbReference type="InterPro" id="IPR053258">
    <property type="entry name" value="Ca-permeable_cation_channel"/>
</dbReference>
<proteinExistence type="predicted"/>
<feature type="transmembrane region" description="Helical" evidence="2">
    <location>
        <begin position="201"/>
        <end position="220"/>
    </location>
</feature>
<feature type="transmembrane region" description="Helical" evidence="2">
    <location>
        <begin position="226"/>
        <end position="247"/>
    </location>
</feature>
<organism evidence="3 4">
    <name type="scientific">Lactuca sativa</name>
    <name type="common">Garden lettuce</name>
    <dbReference type="NCBI Taxonomy" id="4236"/>
    <lineage>
        <taxon>Eukaryota</taxon>
        <taxon>Viridiplantae</taxon>
        <taxon>Streptophyta</taxon>
        <taxon>Embryophyta</taxon>
        <taxon>Tracheophyta</taxon>
        <taxon>Spermatophyta</taxon>
        <taxon>Magnoliopsida</taxon>
        <taxon>eudicotyledons</taxon>
        <taxon>Gunneridae</taxon>
        <taxon>Pentapetalae</taxon>
        <taxon>asterids</taxon>
        <taxon>campanulids</taxon>
        <taxon>Asterales</taxon>
        <taxon>Asteraceae</taxon>
        <taxon>Cichorioideae</taxon>
        <taxon>Cichorieae</taxon>
        <taxon>Lactucinae</taxon>
        <taxon>Lactuca</taxon>
    </lineage>
</organism>
<evidence type="ECO:0000256" key="1">
    <source>
        <dbReference type="SAM" id="MobiDB-lite"/>
    </source>
</evidence>
<dbReference type="AlphaFoldDB" id="A0A9R1WYU7"/>
<accession>A0A9R1WYU7</accession>
<feature type="transmembrane region" description="Helical" evidence="2">
    <location>
        <begin position="92"/>
        <end position="112"/>
    </location>
</feature>
<dbReference type="PANTHER" id="PTHR34115">
    <property type="entry name" value="PROTEIN, PUTATIVE-RELATED"/>
    <property type="match status" value="1"/>
</dbReference>
<reference evidence="3 4" key="1">
    <citation type="journal article" date="2017" name="Nat. Commun.">
        <title>Genome assembly with in vitro proximity ligation data and whole-genome triplication in lettuce.</title>
        <authorList>
            <person name="Reyes-Chin-Wo S."/>
            <person name="Wang Z."/>
            <person name="Yang X."/>
            <person name="Kozik A."/>
            <person name="Arikit S."/>
            <person name="Song C."/>
            <person name="Xia L."/>
            <person name="Froenicke L."/>
            <person name="Lavelle D.O."/>
            <person name="Truco M.J."/>
            <person name="Xia R."/>
            <person name="Zhu S."/>
            <person name="Xu C."/>
            <person name="Xu H."/>
            <person name="Xu X."/>
            <person name="Cox K."/>
            <person name="Korf I."/>
            <person name="Meyers B.C."/>
            <person name="Michelmore R.W."/>
        </authorList>
    </citation>
    <scope>NUCLEOTIDE SEQUENCE [LARGE SCALE GENOMIC DNA]</scope>
    <source>
        <strain evidence="4">cv. Salinas</strain>
        <tissue evidence="3">Seedlings</tissue>
    </source>
</reference>
<evidence type="ECO:0000313" key="4">
    <source>
        <dbReference type="Proteomes" id="UP000235145"/>
    </source>
</evidence>
<evidence type="ECO:0000313" key="3">
    <source>
        <dbReference type="EMBL" id="KAJ0192726.1"/>
    </source>
</evidence>
<comment type="caution">
    <text evidence="3">The sequence shown here is derived from an EMBL/GenBank/DDBJ whole genome shotgun (WGS) entry which is preliminary data.</text>
</comment>
<feature type="transmembrane region" description="Helical" evidence="2">
    <location>
        <begin position="119"/>
        <end position="137"/>
    </location>
</feature>
<dbReference type="PANTHER" id="PTHR34115:SF5">
    <property type="entry name" value="PROTEIN, PUTATIVE-RELATED"/>
    <property type="match status" value="1"/>
</dbReference>
<keyword evidence="2" id="KW-0812">Transmembrane</keyword>
<sequence>MDHLDYNPHPRILGGRVEELSELAGEEEQPPTLNPRRAWGGGGGGDDGGGRGGEVLLAVGSVTADDSNPNFSMEGGGQRKGKRVHFSSLCKLFFAFQIHDTFINVMIFVFYFRIHDYSAILYLMYTATLVTIYLPIISLLQLKFQNQQKSPFETSGFFMNLSVVALCIATATSGVLFYINHRLQNSTMQDFSLVHYMILKGVFSFFGILTPVSLVLVLIIPNKLDWIRYVIICVLLGVVAISNFRVYKRLNDM</sequence>
<protein>
    <submittedName>
        <fullName evidence="3">Uncharacterized protein</fullName>
    </submittedName>
</protein>
<keyword evidence="2" id="KW-1133">Transmembrane helix</keyword>
<evidence type="ECO:0000256" key="2">
    <source>
        <dbReference type="SAM" id="Phobius"/>
    </source>
</evidence>
<gene>
    <name evidence="3" type="ORF">LSAT_V11C800400670</name>
</gene>
<name>A0A9R1WYU7_LACSA</name>
<feature type="region of interest" description="Disordered" evidence="1">
    <location>
        <begin position="23"/>
        <end position="45"/>
    </location>
</feature>